<dbReference type="EMBL" id="AEDQ01000029">
    <property type="protein sequence ID" value="EFL43775.1"/>
    <property type="molecule type" value="Genomic_DNA"/>
</dbReference>
<evidence type="ECO:0000259" key="10">
    <source>
        <dbReference type="PROSITE" id="PS51104"/>
    </source>
</evidence>
<dbReference type="InterPro" id="IPR050864">
    <property type="entry name" value="Bacterial_PTS_Sugar_Transport"/>
</dbReference>
<evidence type="ECO:0000256" key="5">
    <source>
        <dbReference type="ARBA" id="ARBA00022683"/>
    </source>
</evidence>
<evidence type="ECO:0000256" key="7">
    <source>
        <dbReference type="ARBA" id="ARBA00022989"/>
    </source>
</evidence>
<dbReference type="InterPro" id="IPR006327">
    <property type="entry name" value="PTS_IIC_fruc"/>
</dbReference>
<keyword evidence="2" id="KW-0813">Transport</keyword>
<comment type="subcellular location">
    <subcellularLocation>
        <location evidence="1">Cell inner membrane</location>
        <topology evidence="1">Multi-pass membrane protein</topology>
    </subcellularLocation>
</comment>
<evidence type="ECO:0000256" key="6">
    <source>
        <dbReference type="ARBA" id="ARBA00022692"/>
    </source>
</evidence>
<proteinExistence type="predicted"/>
<dbReference type="Proteomes" id="UP000004431">
    <property type="component" value="Unassembled WGS sequence"/>
</dbReference>
<feature type="transmembrane region" description="Helical" evidence="9">
    <location>
        <begin position="118"/>
        <end position="141"/>
    </location>
</feature>
<name>A0ABP2IZA3_9ACTN</name>
<evidence type="ECO:0000256" key="1">
    <source>
        <dbReference type="ARBA" id="ARBA00004429"/>
    </source>
</evidence>
<evidence type="ECO:0000256" key="2">
    <source>
        <dbReference type="ARBA" id="ARBA00022448"/>
    </source>
</evidence>
<keyword evidence="7 9" id="KW-1133">Transmembrane helix</keyword>
<keyword evidence="4" id="KW-0762">Sugar transport</keyword>
<comment type="caution">
    <text evidence="11">The sequence shown here is derived from an EMBL/GenBank/DDBJ whole genome shotgun (WGS) entry which is preliminary data.</text>
</comment>
<evidence type="ECO:0000256" key="8">
    <source>
        <dbReference type="ARBA" id="ARBA00023136"/>
    </source>
</evidence>
<evidence type="ECO:0000256" key="4">
    <source>
        <dbReference type="ARBA" id="ARBA00022597"/>
    </source>
</evidence>
<feature type="transmembrane region" description="Helical" evidence="9">
    <location>
        <begin position="294"/>
        <end position="315"/>
    </location>
</feature>
<feature type="domain" description="PTS EIIC type-2" evidence="10">
    <location>
        <begin position="17"/>
        <end position="367"/>
    </location>
</feature>
<keyword evidence="5" id="KW-0598">Phosphotransferase system</keyword>
<feature type="transmembrane region" description="Helical" evidence="9">
    <location>
        <begin position="185"/>
        <end position="205"/>
    </location>
</feature>
<feature type="transmembrane region" description="Helical" evidence="9">
    <location>
        <begin position="76"/>
        <end position="98"/>
    </location>
</feature>
<keyword evidence="6 9" id="KW-0812">Transmembrane</keyword>
<dbReference type="PROSITE" id="PS51104">
    <property type="entry name" value="PTS_EIIC_TYPE_2"/>
    <property type="match status" value="1"/>
</dbReference>
<keyword evidence="8 9" id="KW-0472">Membrane</keyword>
<protein>
    <submittedName>
        <fullName evidence="11">PTS system, Fru family, IIC component</fullName>
    </submittedName>
</protein>
<feature type="transmembrane region" description="Helical" evidence="9">
    <location>
        <begin position="267"/>
        <end position="287"/>
    </location>
</feature>
<sequence>MSEERSYIMKEISIEKLRNNLMTGISYMMPVIVIAGVTLGVTTLLGQVFFGVNVGKKELLEQSDGIIKFLAWTNQIGGKGMFSLMYPVLAGYIGFAIADRPGMAPGMLGGLLAVKLNAGFIGAVLIGFVAGYVIVYLNRIIKLERQYIGVKSLFLLPVLGSACVYVLSMWVVGPIGTAFSQLSKLAVNSIGQGGGAVLSAALAAARAFDFGGPVNKMAGTIGKQLYFDTGYSYIALMLGSIIPPIGVGLSTQLSKLFFKKEVFEPQLQAGGLSCLILGLLGISEGVLPFIISDVGIIPICMIGSGVGGALGFAMGSNVFPGSSYGFFMWPIVDNIVGFLIALACGVLIVTVLMLLHAKRRFDKNLTVAK</sequence>
<feature type="transmembrane region" description="Helical" evidence="9">
    <location>
        <begin position="27"/>
        <end position="55"/>
    </location>
</feature>
<evidence type="ECO:0000313" key="12">
    <source>
        <dbReference type="Proteomes" id="UP000004431"/>
    </source>
</evidence>
<reference evidence="11 12" key="1">
    <citation type="submission" date="2010-08" db="EMBL/GenBank/DDBJ databases">
        <authorList>
            <person name="Durkin A.S."/>
            <person name="Madupu R."/>
            <person name="Torralba M."/>
            <person name="Gillis M."/>
            <person name="Methe B."/>
            <person name="Sutton G."/>
            <person name="Nelson K.E."/>
        </authorList>
    </citation>
    <scope>NUCLEOTIDE SEQUENCE [LARGE SCALE GENOMIC DNA]</scope>
    <source>
        <strain evidence="11 12">PB189-T1-4</strain>
    </source>
</reference>
<accession>A0ABP2IZA3</accession>
<evidence type="ECO:0000313" key="11">
    <source>
        <dbReference type="EMBL" id="EFL43775.1"/>
    </source>
</evidence>
<dbReference type="InterPro" id="IPR013014">
    <property type="entry name" value="PTS_EIIC_2"/>
</dbReference>
<feature type="transmembrane region" description="Helical" evidence="9">
    <location>
        <begin position="335"/>
        <end position="355"/>
    </location>
</feature>
<dbReference type="NCBIfam" id="TIGR01427">
    <property type="entry name" value="PTS_IIC_fructo"/>
    <property type="match status" value="1"/>
</dbReference>
<keyword evidence="3" id="KW-1003">Cell membrane</keyword>
<feature type="transmembrane region" description="Helical" evidence="9">
    <location>
        <begin position="153"/>
        <end position="173"/>
    </location>
</feature>
<evidence type="ECO:0000256" key="3">
    <source>
        <dbReference type="ARBA" id="ARBA00022475"/>
    </source>
</evidence>
<keyword evidence="12" id="KW-1185">Reference proteome</keyword>
<evidence type="ECO:0000256" key="9">
    <source>
        <dbReference type="SAM" id="Phobius"/>
    </source>
</evidence>
<dbReference type="PANTHER" id="PTHR30505">
    <property type="entry name" value="FRUCTOSE-LIKE PERMEASE"/>
    <property type="match status" value="1"/>
</dbReference>
<feature type="transmembrane region" description="Helical" evidence="9">
    <location>
        <begin position="225"/>
        <end position="247"/>
    </location>
</feature>
<organism evidence="11 12">
    <name type="scientific">Fannyhessea vaginae PB189-T1-4</name>
    <dbReference type="NCBI Taxonomy" id="866774"/>
    <lineage>
        <taxon>Bacteria</taxon>
        <taxon>Bacillati</taxon>
        <taxon>Actinomycetota</taxon>
        <taxon>Coriobacteriia</taxon>
        <taxon>Coriobacteriales</taxon>
        <taxon>Atopobiaceae</taxon>
        <taxon>Fannyhessea</taxon>
    </lineage>
</organism>
<dbReference type="PANTHER" id="PTHR30505:SF0">
    <property type="entry name" value="FRUCTOSE-LIKE PTS SYSTEM EIIBC COMPONENT-RELATED"/>
    <property type="match status" value="1"/>
</dbReference>
<gene>
    <name evidence="11" type="ORF">HMPREF9248_0598</name>
</gene>